<dbReference type="EMBL" id="ML733472">
    <property type="protein sequence ID" value="KAB8216907.1"/>
    <property type="molecule type" value="Genomic_DNA"/>
</dbReference>
<evidence type="ECO:0000313" key="2">
    <source>
        <dbReference type="EMBL" id="KAB8216907.1"/>
    </source>
</evidence>
<name>A0A5N6EHU9_9EURO</name>
<accession>A0A5N6EHU9</accession>
<evidence type="ECO:0000313" key="3">
    <source>
        <dbReference type="Proteomes" id="UP000326799"/>
    </source>
</evidence>
<evidence type="ECO:0000256" key="1">
    <source>
        <dbReference type="SAM" id="Phobius"/>
    </source>
</evidence>
<dbReference type="AlphaFoldDB" id="A0A5N6EHU9"/>
<proteinExistence type="predicted"/>
<organism evidence="2 3">
    <name type="scientific">Aspergillus novoparasiticus</name>
    <dbReference type="NCBI Taxonomy" id="986946"/>
    <lineage>
        <taxon>Eukaryota</taxon>
        <taxon>Fungi</taxon>
        <taxon>Dikarya</taxon>
        <taxon>Ascomycota</taxon>
        <taxon>Pezizomycotina</taxon>
        <taxon>Eurotiomycetes</taxon>
        <taxon>Eurotiomycetidae</taxon>
        <taxon>Eurotiales</taxon>
        <taxon>Aspergillaceae</taxon>
        <taxon>Aspergillus</taxon>
        <taxon>Aspergillus subgen. Circumdati</taxon>
    </lineage>
</organism>
<keyword evidence="3" id="KW-1185">Reference proteome</keyword>
<keyword evidence="1" id="KW-1133">Transmembrane helix</keyword>
<keyword evidence="1" id="KW-0472">Membrane</keyword>
<sequence>MTLKDGGFVICGIYSRLGLTGVITWMLILIQSTYICAEVPKQSKKLSRRSL</sequence>
<gene>
    <name evidence="2" type="ORF">BDV33DRAFT_178024</name>
</gene>
<dbReference type="Proteomes" id="UP000326799">
    <property type="component" value="Unassembled WGS sequence"/>
</dbReference>
<keyword evidence="1" id="KW-0812">Transmembrane</keyword>
<reference evidence="2 3" key="1">
    <citation type="submission" date="2019-04" db="EMBL/GenBank/DDBJ databases">
        <title>Fungal friends and foes A comparative genomics study of 23 Aspergillus species from section Flavi.</title>
        <authorList>
            <consortium name="DOE Joint Genome Institute"/>
            <person name="Kjaerbolling I."/>
            <person name="Vesth T.C."/>
            <person name="Frisvad J.C."/>
            <person name="Nybo J.L."/>
            <person name="Theobald S."/>
            <person name="Kildgaard S."/>
            <person name="Petersen T.I."/>
            <person name="Kuo A."/>
            <person name="Sato A."/>
            <person name="Lyhne E.K."/>
            <person name="Kogle M.E."/>
            <person name="Wiebenga A."/>
            <person name="Kun R.S."/>
            <person name="Lubbers R.J."/>
            <person name="Makela M.R."/>
            <person name="Barry K."/>
            <person name="Chovatia M."/>
            <person name="Clum A."/>
            <person name="Daum C."/>
            <person name="Haridas S."/>
            <person name="He G."/>
            <person name="LaButti K."/>
            <person name="Lipzen A."/>
            <person name="Mondo S."/>
            <person name="Pangilinan J."/>
            <person name="Riley R."/>
            <person name="Salamov A."/>
            <person name="Simmons B.A."/>
            <person name="Magnuson J.K."/>
            <person name="Henrissat B."/>
            <person name="Mortensen U.H."/>
            <person name="Larsen T.O."/>
            <person name="De vries R.P."/>
            <person name="Grigoriev I.V."/>
            <person name="Machida M."/>
            <person name="Baker S.E."/>
            <person name="Andersen M.R."/>
        </authorList>
    </citation>
    <scope>NUCLEOTIDE SEQUENCE [LARGE SCALE GENOMIC DNA]</scope>
    <source>
        <strain evidence="2 3">CBS 126849</strain>
    </source>
</reference>
<feature type="transmembrane region" description="Helical" evidence="1">
    <location>
        <begin position="22"/>
        <end position="40"/>
    </location>
</feature>
<protein>
    <submittedName>
        <fullName evidence="2">Uncharacterized protein</fullName>
    </submittedName>
</protein>